<organism evidence="2 3">
    <name type="scientific">Caenorhabditis briggsae</name>
    <dbReference type="NCBI Taxonomy" id="6238"/>
    <lineage>
        <taxon>Eukaryota</taxon>
        <taxon>Metazoa</taxon>
        <taxon>Ecdysozoa</taxon>
        <taxon>Nematoda</taxon>
        <taxon>Chromadorea</taxon>
        <taxon>Rhabditida</taxon>
        <taxon>Rhabditina</taxon>
        <taxon>Rhabditomorpha</taxon>
        <taxon>Rhabditoidea</taxon>
        <taxon>Rhabditidae</taxon>
        <taxon>Peloderinae</taxon>
        <taxon>Caenorhabditis</taxon>
    </lineage>
</organism>
<evidence type="ECO:0000313" key="3">
    <source>
        <dbReference type="Proteomes" id="UP000827892"/>
    </source>
</evidence>
<name>A0AAE9A310_CAEBR</name>
<feature type="transmembrane region" description="Helical" evidence="1">
    <location>
        <begin position="66"/>
        <end position="86"/>
    </location>
</feature>
<dbReference type="InterPro" id="IPR018817">
    <property type="entry name" value="7TM_GPCR_serpentine_rcpt_Srz"/>
</dbReference>
<proteinExistence type="predicted"/>
<accession>A0AAE9A310</accession>
<gene>
    <name evidence="2" type="ORF">L3Y34_009579</name>
</gene>
<feature type="transmembrane region" description="Helical" evidence="1">
    <location>
        <begin position="92"/>
        <end position="114"/>
    </location>
</feature>
<keyword evidence="1" id="KW-1133">Transmembrane helix</keyword>
<sequence length="183" mass="21617">MFPFYVYVNRVNRERDKNTLLFPLIDHFYGMMKKTQAIYCFLWFFLFFLFEKIEDIGKQKESISTYLMYGIPLAALCLCVLAISVQESKPQIYIFCQTITVLIVKMIYTPYFLFIHNFKTMIISTRIWDAFSIPVIIQISYLTCNRQNVITLFASFKGMKLVKELIKPEATTRVSPDPGRHRI</sequence>
<dbReference type="PANTHER" id="PTHR31720">
    <property type="entry name" value="SERPENTINE RECEPTOR, CLASS Z-RELATED"/>
    <property type="match status" value="1"/>
</dbReference>
<keyword evidence="1" id="KW-0812">Transmembrane</keyword>
<dbReference type="AlphaFoldDB" id="A0AAE9A310"/>
<dbReference type="EMBL" id="CP090895">
    <property type="protein sequence ID" value="ULT91987.1"/>
    <property type="molecule type" value="Genomic_DNA"/>
</dbReference>
<reference evidence="2 3" key="1">
    <citation type="submission" date="2022-02" db="EMBL/GenBank/DDBJ databases">
        <title>Chromosome-level reference genomes for two strains of Caenorhabditis briggsae: an improved platform for comparative genomics.</title>
        <authorList>
            <person name="Stevens L."/>
            <person name="Andersen E.C."/>
        </authorList>
    </citation>
    <scope>NUCLEOTIDE SEQUENCE [LARGE SCALE GENOMIC DNA]</scope>
    <source>
        <strain evidence="2">QX1410_ONT</strain>
        <tissue evidence="2">Whole-organism</tissue>
    </source>
</reference>
<evidence type="ECO:0000313" key="2">
    <source>
        <dbReference type="EMBL" id="ULT91987.1"/>
    </source>
</evidence>
<feature type="transmembrane region" description="Helical" evidence="1">
    <location>
        <begin position="36"/>
        <end position="54"/>
    </location>
</feature>
<keyword evidence="1" id="KW-0472">Membrane</keyword>
<dbReference type="Proteomes" id="UP000827892">
    <property type="component" value="Chromosome V"/>
</dbReference>
<dbReference type="Pfam" id="PF10325">
    <property type="entry name" value="7TM_GPCR_Srz"/>
    <property type="match status" value="2"/>
</dbReference>
<protein>
    <recommendedName>
        <fullName evidence="4">Serpentine receptor class gamma</fullName>
    </recommendedName>
</protein>
<evidence type="ECO:0008006" key="4">
    <source>
        <dbReference type="Google" id="ProtNLM"/>
    </source>
</evidence>
<evidence type="ECO:0000256" key="1">
    <source>
        <dbReference type="SAM" id="Phobius"/>
    </source>
</evidence>
<dbReference type="PANTHER" id="PTHR31720:SF3">
    <property type="entry name" value="SERPENTINE RECEPTOR, CLASS Z-RELATED"/>
    <property type="match status" value="1"/>
</dbReference>